<dbReference type="InterPro" id="IPR000524">
    <property type="entry name" value="Tscrpt_reg_HTH_GntR"/>
</dbReference>
<dbReference type="Gene3D" id="1.20.120.530">
    <property type="entry name" value="GntR ligand-binding domain-like"/>
    <property type="match status" value="1"/>
</dbReference>
<dbReference type="GO" id="GO:0003677">
    <property type="term" value="F:DNA binding"/>
    <property type="evidence" value="ECO:0007669"/>
    <property type="project" value="UniProtKB-KW"/>
</dbReference>
<proteinExistence type="predicted"/>
<evidence type="ECO:0000259" key="4">
    <source>
        <dbReference type="PROSITE" id="PS50949"/>
    </source>
</evidence>
<dbReference type="SUPFAM" id="SSF48008">
    <property type="entry name" value="GntR ligand-binding domain-like"/>
    <property type="match status" value="1"/>
</dbReference>
<dbReference type="GO" id="GO:0003700">
    <property type="term" value="F:DNA-binding transcription factor activity"/>
    <property type="evidence" value="ECO:0007669"/>
    <property type="project" value="InterPro"/>
</dbReference>
<dbReference type="SMART" id="SM00895">
    <property type="entry name" value="FCD"/>
    <property type="match status" value="1"/>
</dbReference>
<gene>
    <name evidence="5" type="ORF">C1I63_18275</name>
</gene>
<organism evidence="5 6">
    <name type="scientific">Rathayibacter caricis DSM 15933</name>
    <dbReference type="NCBI Taxonomy" id="1328867"/>
    <lineage>
        <taxon>Bacteria</taxon>
        <taxon>Bacillati</taxon>
        <taxon>Actinomycetota</taxon>
        <taxon>Actinomycetes</taxon>
        <taxon>Micrococcales</taxon>
        <taxon>Microbacteriaceae</taxon>
        <taxon>Rathayibacter</taxon>
    </lineage>
</organism>
<keyword evidence="1" id="KW-0805">Transcription regulation</keyword>
<dbReference type="SMART" id="SM00345">
    <property type="entry name" value="HTH_GNTR"/>
    <property type="match status" value="1"/>
</dbReference>
<evidence type="ECO:0000256" key="1">
    <source>
        <dbReference type="ARBA" id="ARBA00023015"/>
    </source>
</evidence>
<comment type="caution">
    <text evidence="5">The sequence shown here is derived from an EMBL/GenBank/DDBJ whole genome shotgun (WGS) entry which is preliminary data.</text>
</comment>
<evidence type="ECO:0000256" key="2">
    <source>
        <dbReference type="ARBA" id="ARBA00023125"/>
    </source>
</evidence>
<dbReference type="Pfam" id="PF07729">
    <property type="entry name" value="FCD"/>
    <property type="match status" value="1"/>
</dbReference>
<feature type="domain" description="HTH gntR-type" evidence="4">
    <location>
        <begin position="14"/>
        <end position="81"/>
    </location>
</feature>
<dbReference type="SUPFAM" id="SSF46785">
    <property type="entry name" value="Winged helix' DNA-binding domain"/>
    <property type="match status" value="1"/>
</dbReference>
<dbReference type="EMBL" id="PZPL01000002">
    <property type="protein sequence ID" value="PTL71376.1"/>
    <property type="molecule type" value="Genomic_DNA"/>
</dbReference>
<dbReference type="RefSeq" id="WP_107576001.1">
    <property type="nucleotide sequence ID" value="NZ_PZPL01000002.1"/>
</dbReference>
<evidence type="ECO:0000313" key="6">
    <source>
        <dbReference type="Proteomes" id="UP000241085"/>
    </source>
</evidence>
<dbReference type="PRINTS" id="PR00035">
    <property type="entry name" value="HTHGNTR"/>
</dbReference>
<dbReference type="CDD" id="cd07377">
    <property type="entry name" value="WHTH_GntR"/>
    <property type="match status" value="1"/>
</dbReference>
<dbReference type="Gene3D" id="1.10.10.10">
    <property type="entry name" value="Winged helix-like DNA-binding domain superfamily/Winged helix DNA-binding domain"/>
    <property type="match status" value="1"/>
</dbReference>
<dbReference type="InterPro" id="IPR008920">
    <property type="entry name" value="TF_FadR/GntR_C"/>
</dbReference>
<accession>A0A2T4UPB6</accession>
<sequence>MAADLTALLGLERTNLRQLALGALRRAITSGEMTPGTHLSEVDLAQRLQISRGTLREAMRELQQQGLITSGPRGRMLVRVLTPKEIHDIFIVRGALESLAARLIIEGEHRETAVHQLRSALSRMATATGLELEERIEADLDFHRTLITITENVTLLTSWEALEGSIRMSIMYGGFERATENMSVDRHREIVDAIGTVDVSRARETIMAHMRTASRNLVQADSDAI</sequence>
<dbReference type="PROSITE" id="PS50949">
    <property type="entry name" value="HTH_GNTR"/>
    <property type="match status" value="1"/>
</dbReference>
<keyword evidence="6" id="KW-1185">Reference proteome</keyword>
<dbReference type="PANTHER" id="PTHR43537:SF5">
    <property type="entry name" value="UXU OPERON TRANSCRIPTIONAL REGULATOR"/>
    <property type="match status" value="1"/>
</dbReference>
<keyword evidence="2" id="KW-0238">DNA-binding</keyword>
<dbReference type="Pfam" id="PF00392">
    <property type="entry name" value="GntR"/>
    <property type="match status" value="1"/>
</dbReference>
<dbReference type="PANTHER" id="PTHR43537">
    <property type="entry name" value="TRANSCRIPTIONAL REGULATOR, GNTR FAMILY"/>
    <property type="match status" value="1"/>
</dbReference>
<name>A0A2T4UPB6_9MICO</name>
<keyword evidence="3" id="KW-0804">Transcription</keyword>
<dbReference type="InterPro" id="IPR036390">
    <property type="entry name" value="WH_DNA-bd_sf"/>
</dbReference>
<dbReference type="InterPro" id="IPR011711">
    <property type="entry name" value="GntR_C"/>
</dbReference>
<dbReference type="AlphaFoldDB" id="A0A2T4UPB6"/>
<evidence type="ECO:0000256" key="3">
    <source>
        <dbReference type="ARBA" id="ARBA00023163"/>
    </source>
</evidence>
<evidence type="ECO:0000313" key="5">
    <source>
        <dbReference type="EMBL" id="PTL71376.1"/>
    </source>
</evidence>
<dbReference type="Proteomes" id="UP000241085">
    <property type="component" value="Unassembled WGS sequence"/>
</dbReference>
<protein>
    <submittedName>
        <fullName evidence="5">GntR family transcriptional regulator</fullName>
    </submittedName>
</protein>
<reference evidence="5 6" key="1">
    <citation type="submission" date="2018-03" db="EMBL/GenBank/DDBJ databases">
        <title>Bacteriophage NCPPB3778 and a type I-E CRISPR drive the evolution of the US Biological Select Agent, Rathayibacter toxicus.</title>
        <authorList>
            <person name="Davis E.W.II."/>
            <person name="Tabima J.F."/>
            <person name="Weisberg A.J."/>
            <person name="Dantas Lopes L."/>
            <person name="Wiseman M.S."/>
            <person name="Wiseman M.S."/>
            <person name="Pupko T."/>
            <person name="Belcher M.S."/>
            <person name="Sechler A.J."/>
            <person name="Tancos M.A."/>
            <person name="Schroeder B.K."/>
            <person name="Murray T.D."/>
            <person name="Luster D.G."/>
            <person name="Schneider W.L."/>
            <person name="Rogers E."/>
            <person name="Andreote F.D."/>
            <person name="Grunwald N.J."/>
            <person name="Putnam M.L."/>
            <person name="Chang J.H."/>
        </authorList>
    </citation>
    <scope>NUCLEOTIDE SEQUENCE [LARGE SCALE GENOMIC DNA]</scope>
    <source>
        <strain evidence="5 6">DSM 15933</strain>
    </source>
</reference>
<dbReference type="InterPro" id="IPR036388">
    <property type="entry name" value="WH-like_DNA-bd_sf"/>
</dbReference>